<name>A0ABV0SKN1_9TELE</name>
<evidence type="ECO:0000313" key="3">
    <source>
        <dbReference type="EMBL" id="MEQ2221119.1"/>
    </source>
</evidence>
<feature type="region of interest" description="Disordered" evidence="1">
    <location>
        <begin position="1"/>
        <end position="27"/>
    </location>
</feature>
<dbReference type="Proteomes" id="UP001482620">
    <property type="component" value="Unassembled WGS sequence"/>
</dbReference>
<evidence type="ECO:0000256" key="1">
    <source>
        <dbReference type="SAM" id="MobiDB-lite"/>
    </source>
</evidence>
<organism evidence="3 4">
    <name type="scientific">Ilyodon furcidens</name>
    <name type="common">goldbreast splitfin</name>
    <dbReference type="NCBI Taxonomy" id="33524"/>
    <lineage>
        <taxon>Eukaryota</taxon>
        <taxon>Metazoa</taxon>
        <taxon>Chordata</taxon>
        <taxon>Craniata</taxon>
        <taxon>Vertebrata</taxon>
        <taxon>Euteleostomi</taxon>
        <taxon>Actinopterygii</taxon>
        <taxon>Neopterygii</taxon>
        <taxon>Teleostei</taxon>
        <taxon>Neoteleostei</taxon>
        <taxon>Acanthomorphata</taxon>
        <taxon>Ovalentaria</taxon>
        <taxon>Atherinomorphae</taxon>
        <taxon>Cyprinodontiformes</taxon>
        <taxon>Goodeidae</taxon>
        <taxon>Ilyodon</taxon>
    </lineage>
</organism>
<keyword evidence="4" id="KW-1185">Reference proteome</keyword>
<protein>
    <submittedName>
        <fullName evidence="3">Uncharacterized protein</fullName>
    </submittedName>
</protein>
<keyword evidence="2" id="KW-0472">Membrane</keyword>
<dbReference type="EMBL" id="JAHRIQ010000976">
    <property type="protein sequence ID" value="MEQ2221119.1"/>
    <property type="molecule type" value="Genomic_DNA"/>
</dbReference>
<evidence type="ECO:0000256" key="2">
    <source>
        <dbReference type="SAM" id="Phobius"/>
    </source>
</evidence>
<evidence type="ECO:0000313" key="4">
    <source>
        <dbReference type="Proteomes" id="UP001482620"/>
    </source>
</evidence>
<keyword evidence="2" id="KW-1133">Transmembrane helix</keyword>
<reference evidence="3 4" key="1">
    <citation type="submission" date="2021-06" db="EMBL/GenBank/DDBJ databases">
        <authorList>
            <person name="Palmer J.M."/>
        </authorList>
    </citation>
    <scope>NUCLEOTIDE SEQUENCE [LARGE SCALE GENOMIC DNA]</scope>
    <source>
        <strain evidence="4">if_2019</strain>
        <tissue evidence="3">Muscle</tissue>
    </source>
</reference>
<gene>
    <name evidence="3" type="ORF">ILYODFUR_012426</name>
</gene>
<comment type="caution">
    <text evidence="3">The sequence shown here is derived from an EMBL/GenBank/DDBJ whole genome shotgun (WGS) entry which is preliminary data.</text>
</comment>
<proteinExistence type="predicted"/>
<feature type="transmembrane region" description="Helical" evidence="2">
    <location>
        <begin position="83"/>
        <end position="104"/>
    </location>
</feature>
<keyword evidence="2" id="KW-0812">Transmembrane</keyword>
<accession>A0ABV0SKN1</accession>
<sequence>MDQASGFPFPSTPGPRHKRTLFHPPSQASAPELHLVGTKTTTKRQLNDLSSQVKSLDLSTPGGSSYSNLISHFSDLSNQLLHIIHLFTSPFFFLPVQLVFPVLVHDYVADNKTRKTSECSLYVGQNCTENDKRGLRLPKKVTLLMKPF</sequence>